<sequence>MDKFFKRGGKAAKEEAKPAPKKKSGGPLQDFTRGLVAGLLLQAGVVIAQRFQELREHSKRRTVKIEVHLKKGYEVWKKLFDEDARNRAAMCDEQMTTCERVSEKLAVVTLRGVDMKKFEEFVQNPDFAKMVEPYVEKHVTSVLSDEGETSQG</sequence>
<evidence type="ECO:0000313" key="2">
    <source>
        <dbReference type="EMBL" id="WZN64162.1"/>
    </source>
</evidence>
<name>A0AAX4PCU0_9CHLO</name>
<proteinExistence type="predicted"/>
<dbReference type="Proteomes" id="UP001472866">
    <property type="component" value="Chromosome 09"/>
</dbReference>
<evidence type="ECO:0000256" key="1">
    <source>
        <dbReference type="SAM" id="MobiDB-lite"/>
    </source>
</evidence>
<accession>A0AAX4PCU0</accession>
<feature type="compositionally biased region" description="Basic and acidic residues" evidence="1">
    <location>
        <begin position="1"/>
        <end position="18"/>
    </location>
</feature>
<feature type="region of interest" description="Disordered" evidence="1">
    <location>
        <begin position="1"/>
        <end position="28"/>
    </location>
</feature>
<organism evidence="2 3">
    <name type="scientific">Chloropicon roscoffensis</name>
    <dbReference type="NCBI Taxonomy" id="1461544"/>
    <lineage>
        <taxon>Eukaryota</taxon>
        <taxon>Viridiplantae</taxon>
        <taxon>Chlorophyta</taxon>
        <taxon>Chloropicophyceae</taxon>
        <taxon>Chloropicales</taxon>
        <taxon>Chloropicaceae</taxon>
        <taxon>Chloropicon</taxon>
    </lineage>
</organism>
<dbReference type="EMBL" id="CP151509">
    <property type="protein sequence ID" value="WZN64162.1"/>
    <property type="molecule type" value="Genomic_DNA"/>
</dbReference>
<evidence type="ECO:0000313" key="3">
    <source>
        <dbReference type="Proteomes" id="UP001472866"/>
    </source>
</evidence>
<keyword evidence="3" id="KW-1185">Reference proteome</keyword>
<reference evidence="2 3" key="1">
    <citation type="submission" date="2024-03" db="EMBL/GenBank/DDBJ databases">
        <title>Complete genome sequence of the green alga Chloropicon roscoffensis RCC1871.</title>
        <authorList>
            <person name="Lemieux C."/>
            <person name="Pombert J.-F."/>
            <person name="Otis C."/>
            <person name="Turmel M."/>
        </authorList>
    </citation>
    <scope>NUCLEOTIDE SEQUENCE [LARGE SCALE GENOMIC DNA]</scope>
    <source>
        <strain evidence="2 3">RCC1871</strain>
    </source>
</reference>
<dbReference type="AlphaFoldDB" id="A0AAX4PCU0"/>
<protein>
    <submittedName>
        <fullName evidence="2">Uncharacterized protein</fullName>
    </submittedName>
</protein>
<gene>
    <name evidence="2" type="ORF">HKI87_09g57160</name>
</gene>